<keyword evidence="1" id="KW-0812">Transmembrane</keyword>
<proteinExistence type="predicted"/>
<dbReference type="AlphaFoldDB" id="A0A5M7CBY5"/>
<comment type="caution">
    <text evidence="2">The sequence shown here is derived from an EMBL/GenBank/DDBJ whole genome shotgun (WGS) entry which is preliminary data.</text>
</comment>
<feature type="transmembrane region" description="Helical" evidence="1">
    <location>
        <begin position="20"/>
        <end position="41"/>
    </location>
</feature>
<reference evidence="2 3" key="1">
    <citation type="submission" date="2019-09" db="EMBL/GenBank/DDBJ databases">
        <title>Draft genome sequence of the thermophilic Saccharopolyspora hirsuta VKM Ac-666T.</title>
        <authorList>
            <person name="Lobastova T.G."/>
            <person name="Fokina V."/>
            <person name="Bragin E.Y."/>
            <person name="Shtratnikova V.Y."/>
            <person name="Starodumova I.P."/>
            <person name="Tarlachkov S.V."/>
            <person name="Donova M.V."/>
        </authorList>
    </citation>
    <scope>NUCLEOTIDE SEQUENCE [LARGE SCALE GENOMIC DNA]</scope>
    <source>
        <strain evidence="2 3">VKM Ac-666</strain>
    </source>
</reference>
<protein>
    <submittedName>
        <fullName evidence="2">Uncharacterized protein</fullName>
    </submittedName>
</protein>
<dbReference type="OrthoDB" id="3831145at2"/>
<dbReference type="EMBL" id="VWPH01000002">
    <property type="protein sequence ID" value="KAA5837214.1"/>
    <property type="molecule type" value="Genomic_DNA"/>
</dbReference>
<keyword evidence="1" id="KW-0472">Membrane</keyword>
<feature type="transmembrane region" description="Helical" evidence="1">
    <location>
        <begin position="70"/>
        <end position="95"/>
    </location>
</feature>
<sequence length="184" mass="19550">MSSAQGVSFGARPVAVEIGFWIAVVVPLLVTVVDVVGFTVVKAAVDGRYRWAGGSSQEAMYELHDAVNGVMFYAFVLSAVIHLVLSGLWMVFGFAMRDGRNWARIALVVLASLWVLVSAVGLIRGDTEGFTDVAAPSSFELPASYFVLDHVESALGLLAMGSFIALVLLKQSNRYFSGGPGTSA</sequence>
<organism evidence="2 3">
    <name type="scientific">Saccharopolyspora hirsuta</name>
    <dbReference type="NCBI Taxonomy" id="1837"/>
    <lineage>
        <taxon>Bacteria</taxon>
        <taxon>Bacillati</taxon>
        <taxon>Actinomycetota</taxon>
        <taxon>Actinomycetes</taxon>
        <taxon>Pseudonocardiales</taxon>
        <taxon>Pseudonocardiaceae</taxon>
        <taxon>Saccharopolyspora</taxon>
    </lineage>
</organism>
<keyword evidence="1" id="KW-1133">Transmembrane helix</keyword>
<evidence type="ECO:0000313" key="3">
    <source>
        <dbReference type="Proteomes" id="UP000323946"/>
    </source>
</evidence>
<evidence type="ECO:0000313" key="2">
    <source>
        <dbReference type="EMBL" id="KAA5837214.1"/>
    </source>
</evidence>
<feature type="transmembrane region" description="Helical" evidence="1">
    <location>
        <begin position="143"/>
        <end position="169"/>
    </location>
</feature>
<feature type="transmembrane region" description="Helical" evidence="1">
    <location>
        <begin position="102"/>
        <end position="123"/>
    </location>
</feature>
<keyword evidence="3" id="KW-1185">Reference proteome</keyword>
<name>A0A5M7CBY5_SACHI</name>
<dbReference type="RefSeq" id="WP_150065377.1">
    <property type="nucleotide sequence ID" value="NZ_VWPH01000002.1"/>
</dbReference>
<evidence type="ECO:0000256" key="1">
    <source>
        <dbReference type="SAM" id="Phobius"/>
    </source>
</evidence>
<dbReference type="Proteomes" id="UP000323946">
    <property type="component" value="Unassembled WGS sequence"/>
</dbReference>
<gene>
    <name evidence="2" type="ORF">F1721_05285</name>
</gene>
<accession>A0A5M7CBY5</accession>